<reference evidence="4" key="1">
    <citation type="journal article" date="2019" name="Nat. Commun.">
        <title>The genome of broomcorn millet.</title>
        <authorList>
            <person name="Zou C."/>
            <person name="Miki D."/>
            <person name="Li D."/>
            <person name="Tang Q."/>
            <person name="Xiao L."/>
            <person name="Rajput S."/>
            <person name="Deng P."/>
            <person name="Jia W."/>
            <person name="Huang R."/>
            <person name="Zhang M."/>
            <person name="Sun Y."/>
            <person name="Hu J."/>
            <person name="Fu X."/>
            <person name="Schnable P.S."/>
            <person name="Li F."/>
            <person name="Zhang H."/>
            <person name="Feng B."/>
            <person name="Zhu X."/>
            <person name="Liu R."/>
            <person name="Schnable J.C."/>
            <person name="Zhu J.-K."/>
            <person name="Zhang H."/>
        </authorList>
    </citation>
    <scope>NUCLEOTIDE SEQUENCE [LARGE SCALE GENOMIC DNA]</scope>
</reference>
<evidence type="ECO:0000256" key="1">
    <source>
        <dbReference type="SAM" id="MobiDB-lite"/>
    </source>
</evidence>
<dbReference type="PANTHER" id="PTHR46034">
    <property type="match status" value="1"/>
</dbReference>
<feature type="compositionally biased region" description="Basic and acidic residues" evidence="1">
    <location>
        <begin position="307"/>
        <end position="323"/>
    </location>
</feature>
<dbReference type="SUPFAM" id="SSF117281">
    <property type="entry name" value="Kelch motif"/>
    <property type="match status" value="1"/>
</dbReference>
<dbReference type="Gene3D" id="2.120.10.80">
    <property type="entry name" value="Kelch-type beta propeller"/>
    <property type="match status" value="2"/>
</dbReference>
<dbReference type="GO" id="GO:0034976">
    <property type="term" value="P:response to endoplasmic reticulum stress"/>
    <property type="evidence" value="ECO:0007669"/>
    <property type="project" value="InterPro"/>
</dbReference>
<organism evidence="3 4">
    <name type="scientific">Panicum miliaceum</name>
    <name type="common">Proso millet</name>
    <name type="synonym">Broomcorn millet</name>
    <dbReference type="NCBI Taxonomy" id="4540"/>
    <lineage>
        <taxon>Eukaryota</taxon>
        <taxon>Viridiplantae</taxon>
        <taxon>Streptophyta</taxon>
        <taxon>Embryophyta</taxon>
        <taxon>Tracheophyta</taxon>
        <taxon>Spermatophyta</taxon>
        <taxon>Magnoliopsida</taxon>
        <taxon>Liliopsida</taxon>
        <taxon>Poales</taxon>
        <taxon>Poaceae</taxon>
        <taxon>PACMAD clade</taxon>
        <taxon>Panicoideae</taxon>
        <taxon>Panicodae</taxon>
        <taxon>Paniceae</taxon>
        <taxon>Panicinae</taxon>
        <taxon>Panicum</taxon>
        <taxon>Panicum sect. Panicum</taxon>
    </lineage>
</organism>
<dbReference type="SMART" id="SM00612">
    <property type="entry name" value="Kelch"/>
    <property type="match status" value="5"/>
</dbReference>
<dbReference type="InterPro" id="IPR044832">
    <property type="entry name" value="NRP-like"/>
</dbReference>
<evidence type="ECO:0000259" key="2">
    <source>
        <dbReference type="PROSITE" id="PS51222"/>
    </source>
</evidence>
<gene>
    <name evidence="3" type="ORF">C2845_PM08G04520</name>
</gene>
<feature type="region of interest" description="Disordered" evidence="1">
    <location>
        <begin position="345"/>
        <end position="394"/>
    </location>
</feature>
<keyword evidence="4" id="KW-1185">Reference proteome</keyword>
<evidence type="ECO:0000313" key="3">
    <source>
        <dbReference type="EMBL" id="RLM93358.1"/>
    </source>
</evidence>
<sequence length="753" mass="83337">MREPGMQRIEVVLDFRGFGLEVASFVSAEVRLDVFLQVYEGLRMGAGRKTETFYAGTPNTATQTQTNSSYGTYSNAARNLREDELGGVIFGCKNNTMNECLSKQLFGLPSGHFTYVKNVKPGMPLFLFNYSDRKMHGIFEAACAGQLNIDQFAWSDGGRIKTQFPAQVLISMKTQCYPVPESHFKSVISDNYHRPRHFYFELDHAQTRALISLFKPAPVHDVTNKWDTSRYLQSPTTKAYHNPGPTKSGSYAKDLDPFGVSSESHCIAPYKLVDPDGEYASASRTSTSHLDEESSNWDDLDPASTKEGTESVNDDHPHINPPYEEQRDTVAVRQKLQELFVLQQQEVQSSTDTIDSASDKSMPQEAQFSAALPTDPPDSTSKDDAPIEDPTSLGECHGNAELLHIINELSKRTWAIEKKLVESDKEKLFLRESVKNTESRVQQLEYQFEKLQLNYNSLAPLLGRPHDNVEGPSVFLLGGYRGSTCLSSLDAFCPRTDRLVPLCPMSSARAYAAVSALNDHIYIFGGGNGSSWFHSVECYSREGNRWMTCPRLKHAKGSLAGTMLNDKIFAIGGGDGSAVFSEVEMFDPALGRWIDSLSMRQNRFAPAAAAFNSALYVTGGYDGKMYLQSAERYDPREGFWALLPSMSVRRGSHSVAVLGEALYAVGGYDGSNRISTVEIFDPRTNSWRIGSPFSIARGYGCAVTMDDNLFYIGGVNNAGETVDTVEVYNERQGWSISGCQSVGRRAFACAIAI</sequence>
<comment type="caution">
    <text evidence="3">The sequence shown here is derived from an EMBL/GenBank/DDBJ whole genome shotgun (WGS) entry which is preliminary data.</text>
</comment>
<protein>
    <recommendedName>
        <fullName evidence="2">DCD domain-containing protein</fullName>
    </recommendedName>
</protein>
<dbReference type="InterPro" id="IPR015915">
    <property type="entry name" value="Kelch-typ_b-propeller"/>
</dbReference>
<dbReference type="PANTHER" id="PTHR46034:SF42">
    <property type="entry name" value="OS01G0165200 PROTEIN"/>
    <property type="match status" value="1"/>
</dbReference>
<name>A0A3L6R337_PANMI</name>
<dbReference type="Pfam" id="PF10539">
    <property type="entry name" value="Dev_Cell_Death"/>
    <property type="match status" value="1"/>
</dbReference>
<feature type="region of interest" description="Disordered" evidence="1">
    <location>
        <begin position="235"/>
        <end position="255"/>
    </location>
</feature>
<dbReference type="AlphaFoldDB" id="A0A3L6R337"/>
<dbReference type="PROSITE" id="PS51222">
    <property type="entry name" value="DCD"/>
    <property type="match status" value="1"/>
</dbReference>
<feature type="compositionally biased region" description="Polar residues" evidence="1">
    <location>
        <begin position="349"/>
        <end position="367"/>
    </location>
</feature>
<feature type="compositionally biased region" description="Polar residues" evidence="1">
    <location>
        <begin position="235"/>
        <end position="249"/>
    </location>
</feature>
<proteinExistence type="predicted"/>
<dbReference type="STRING" id="4540.A0A3L6R337"/>
<dbReference type="EMBL" id="PQIB02000010">
    <property type="protein sequence ID" value="RLM93358.1"/>
    <property type="molecule type" value="Genomic_DNA"/>
</dbReference>
<evidence type="ECO:0000313" key="4">
    <source>
        <dbReference type="Proteomes" id="UP000275267"/>
    </source>
</evidence>
<feature type="domain" description="DCD" evidence="2">
    <location>
        <begin position="83"/>
        <end position="216"/>
    </location>
</feature>
<dbReference type="Pfam" id="PF01344">
    <property type="entry name" value="Kelch_1"/>
    <property type="match status" value="4"/>
</dbReference>
<feature type="region of interest" description="Disordered" evidence="1">
    <location>
        <begin position="277"/>
        <end position="323"/>
    </location>
</feature>
<dbReference type="Proteomes" id="UP000275267">
    <property type="component" value="Unassembled WGS sequence"/>
</dbReference>
<dbReference type="SMART" id="SM00767">
    <property type="entry name" value="DCD"/>
    <property type="match status" value="1"/>
</dbReference>
<dbReference type="InterPro" id="IPR006652">
    <property type="entry name" value="Kelch_1"/>
</dbReference>
<dbReference type="InterPro" id="IPR013989">
    <property type="entry name" value="Dev_and_cell_death_domain"/>
</dbReference>
<accession>A0A3L6R337</accession>
<dbReference type="OrthoDB" id="45365at2759"/>